<keyword evidence="4" id="KW-0472">Membrane</keyword>
<comment type="pathway">
    <text evidence="4">Bacterial outer membrane biogenesis; LPS core biosynthesis.</text>
</comment>
<proteinExistence type="inferred from homology"/>
<evidence type="ECO:0000313" key="6">
    <source>
        <dbReference type="EMBL" id="TMQ60372.1"/>
    </source>
</evidence>
<organism evidence="6 7">
    <name type="scientific">Eiseniibacteriota bacterium</name>
    <dbReference type="NCBI Taxonomy" id="2212470"/>
    <lineage>
        <taxon>Bacteria</taxon>
        <taxon>Candidatus Eiseniibacteriota</taxon>
    </lineage>
</organism>
<dbReference type="EMBL" id="VBOW01000014">
    <property type="protein sequence ID" value="TMQ60372.1"/>
    <property type="molecule type" value="Genomic_DNA"/>
</dbReference>
<feature type="domain" description="3-deoxy-D-manno-octulosonic-acid transferase N-terminal" evidence="5">
    <location>
        <begin position="46"/>
        <end position="209"/>
    </location>
</feature>
<dbReference type="GO" id="GO:0005886">
    <property type="term" value="C:plasma membrane"/>
    <property type="evidence" value="ECO:0007669"/>
    <property type="project" value="UniProtKB-SubCell"/>
</dbReference>
<evidence type="ECO:0000256" key="2">
    <source>
        <dbReference type="PIRSR" id="PIRSR639901-1"/>
    </source>
</evidence>
<evidence type="ECO:0000259" key="5">
    <source>
        <dbReference type="Pfam" id="PF04413"/>
    </source>
</evidence>
<feature type="active site" description="Proton acceptor" evidence="2">
    <location>
        <position position="60"/>
    </location>
</feature>
<dbReference type="GO" id="GO:0043842">
    <property type="term" value="F:Kdo transferase activity"/>
    <property type="evidence" value="ECO:0007669"/>
    <property type="project" value="UniProtKB-EC"/>
</dbReference>
<name>A0A538T9Q7_UNCEI</name>
<dbReference type="Pfam" id="PF04413">
    <property type="entry name" value="Glycos_transf_N"/>
    <property type="match status" value="1"/>
</dbReference>
<dbReference type="Proteomes" id="UP000316852">
    <property type="component" value="Unassembled WGS sequence"/>
</dbReference>
<feature type="site" description="Transition state stabilizer" evidence="3">
    <location>
        <position position="208"/>
    </location>
</feature>
<dbReference type="Gene3D" id="3.40.50.2000">
    <property type="entry name" value="Glycogen Phosphorylase B"/>
    <property type="match status" value="1"/>
</dbReference>
<comment type="similarity">
    <text evidence="4">Belongs to the glycosyltransferase group 1 family.</text>
</comment>
<dbReference type="PANTHER" id="PTHR42755">
    <property type="entry name" value="3-DEOXY-MANNO-OCTULOSONATE CYTIDYLYLTRANSFERASE"/>
    <property type="match status" value="1"/>
</dbReference>
<dbReference type="GO" id="GO:0009244">
    <property type="term" value="P:lipopolysaccharide core region biosynthetic process"/>
    <property type="evidence" value="ECO:0007669"/>
    <property type="project" value="UniProtKB-UniRule"/>
</dbReference>
<evidence type="ECO:0000256" key="4">
    <source>
        <dbReference type="RuleBase" id="RU365103"/>
    </source>
</evidence>
<comment type="catalytic activity">
    <reaction evidence="4">
        <text>lipid IVA (E. coli) + CMP-3-deoxy-beta-D-manno-octulosonate = alpha-Kdo-(2-&gt;6)-lipid IVA (E. coli) + CMP + H(+)</text>
        <dbReference type="Rhea" id="RHEA:28066"/>
        <dbReference type="ChEBI" id="CHEBI:15378"/>
        <dbReference type="ChEBI" id="CHEBI:58603"/>
        <dbReference type="ChEBI" id="CHEBI:60364"/>
        <dbReference type="ChEBI" id="CHEBI:60377"/>
        <dbReference type="ChEBI" id="CHEBI:85987"/>
        <dbReference type="EC" id="2.4.99.12"/>
    </reaction>
</comment>
<keyword evidence="4" id="KW-0448">Lipopolysaccharide biosynthesis</keyword>
<comment type="caution">
    <text evidence="6">The sequence shown here is derived from an EMBL/GenBank/DDBJ whole genome shotgun (WGS) entry which is preliminary data.</text>
</comment>
<comment type="function">
    <text evidence="4">Involved in lipopolysaccharide (LPS) biosynthesis. Catalyzes the transfer of 3-deoxy-D-manno-octulosonate (Kdo) residue(s) from CMP-Kdo to lipid IV(A), the tetraacyldisaccharide-1,4'-bisphosphate precursor of lipid A.</text>
</comment>
<dbReference type="GO" id="GO:0009245">
    <property type="term" value="P:lipid A biosynthetic process"/>
    <property type="evidence" value="ECO:0007669"/>
    <property type="project" value="TreeGrafter"/>
</dbReference>
<dbReference type="InterPro" id="IPR038107">
    <property type="entry name" value="Glycos_transf_N_sf"/>
</dbReference>
<comment type="subcellular location">
    <subcellularLocation>
        <location evidence="4">Cell membrane</location>
    </subcellularLocation>
</comment>
<evidence type="ECO:0000256" key="1">
    <source>
        <dbReference type="ARBA" id="ARBA00022679"/>
    </source>
</evidence>
<evidence type="ECO:0000256" key="3">
    <source>
        <dbReference type="PIRSR" id="PIRSR639901-2"/>
    </source>
</evidence>
<protein>
    <recommendedName>
        <fullName evidence="4">3-deoxy-D-manno-octulosonic acid transferase</fullName>
        <shortName evidence="4">Kdo transferase</shortName>
        <ecNumber evidence="4">2.4.99.12</ecNumber>
    </recommendedName>
    <alternativeName>
        <fullName evidence="4">Lipid IV(A) 3-deoxy-D-manno-octulosonic acid transferase</fullName>
    </alternativeName>
</protein>
<dbReference type="InterPro" id="IPR039901">
    <property type="entry name" value="Kdotransferase"/>
</dbReference>
<dbReference type="SUPFAM" id="SSF53756">
    <property type="entry name" value="UDP-Glycosyltransferase/glycogen phosphorylase"/>
    <property type="match status" value="1"/>
</dbReference>
<keyword evidence="1 4" id="KW-0808">Transferase</keyword>
<dbReference type="UniPathway" id="UPA00958"/>
<reference evidence="6 7" key="1">
    <citation type="journal article" date="2019" name="Nat. Microbiol.">
        <title>Mediterranean grassland soil C-N compound turnover is dependent on rainfall and depth, and is mediated by genomically divergent microorganisms.</title>
        <authorList>
            <person name="Diamond S."/>
            <person name="Andeer P.F."/>
            <person name="Li Z."/>
            <person name="Crits-Christoph A."/>
            <person name="Burstein D."/>
            <person name="Anantharaman K."/>
            <person name="Lane K.R."/>
            <person name="Thomas B.C."/>
            <person name="Pan C."/>
            <person name="Northen T.R."/>
            <person name="Banfield J.F."/>
        </authorList>
    </citation>
    <scope>NUCLEOTIDE SEQUENCE [LARGE SCALE GENOMIC DNA]</scope>
    <source>
        <strain evidence="6">WS_6</strain>
    </source>
</reference>
<sequence length="426" mass="45132">MNPLGLLAYRGVATLAGTVSPLLRGFGGRESAWRSALTGGSEDLARAAGSVWIHAASMGEVVAARTWVTTLLGAGYSAPLLLTTRTERGLARARRDLGDRVVARVAPLDLPQLVRSFLAHAAPWRLDIVETEIWPHLILESRRRSIGVVFVSASVSDRTRRRLLRWGLAGGALFGEGVWVLAQSERHADRFRSLGVPPSRIAVTGDLKAEPPQVGALRDPSERPAIVFGSLRSGEERVAVDLARGLAGRDAPALVVAPRHPRGTERVLAALQVAGVPLSIRREEDRAREGFPAWIDRLRSTPPPGVGVLATQGELPLAYESAGVAIVGGTFAPYGGHNVLEPAARGCAVVVGPYSDAVEEAVNALAREQAILVVNDVPQASEALLALLEAPETMRRMGKGAVRVADLASKSAALSVEALGRFGLMP</sequence>
<accession>A0A538T9Q7</accession>
<evidence type="ECO:0000313" key="7">
    <source>
        <dbReference type="Proteomes" id="UP000316852"/>
    </source>
</evidence>
<dbReference type="Gene3D" id="3.40.50.11720">
    <property type="entry name" value="3-Deoxy-D-manno-octulosonic-acid transferase, N-terminal domain"/>
    <property type="match status" value="1"/>
</dbReference>
<dbReference type="AlphaFoldDB" id="A0A538T9Q7"/>
<keyword evidence="4" id="KW-1003">Cell membrane</keyword>
<dbReference type="PANTHER" id="PTHR42755:SF1">
    <property type="entry name" value="3-DEOXY-D-MANNO-OCTULOSONIC ACID TRANSFERASE, MITOCHONDRIAL-RELATED"/>
    <property type="match status" value="1"/>
</dbReference>
<gene>
    <name evidence="6" type="ORF">E6K76_01685</name>
</gene>
<dbReference type="EC" id="2.4.99.12" evidence="4"/>
<dbReference type="InterPro" id="IPR007507">
    <property type="entry name" value="Glycos_transf_N"/>
</dbReference>
<feature type="site" description="Transition state stabilizer" evidence="3">
    <location>
        <position position="130"/>
    </location>
</feature>